<evidence type="ECO:0000313" key="1">
    <source>
        <dbReference type="EMBL" id="RKG85845.1"/>
    </source>
</evidence>
<dbReference type="OrthoDB" id="5477621at2"/>
<accession>A0A3A8IR87</accession>
<dbReference type="EMBL" id="RAVZ01000125">
    <property type="protein sequence ID" value="RKG85845.1"/>
    <property type="molecule type" value="Genomic_DNA"/>
</dbReference>
<reference evidence="2" key="1">
    <citation type="submission" date="2018-09" db="EMBL/GenBank/DDBJ databases">
        <authorList>
            <person name="Livingstone P.G."/>
            <person name="Whitworth D.E."/>
        </authorList>
    </citation>
    <scope>NUCLEOTIDE SEQUENCE [LARGE SCALE GENOMIC DNA]</scope>
    <source>
        <strain evidence="2">CA054A</strain>
    </source>
</reference>
<keyword evidence="2" id="KW-1185">Reference proteome</keyword>
<organism evidence="1 2">
    <name type="scientific">Corallococcus terminator</name>
    <dbReference type="NCBI Taxonomy" id="2316733"/>
    <lineage>
        <taxon>Bacteria</taxon>
        <taxon>Pseudomonadati</taxon>
        <taxon>Myxococcota</taxon>
        <taxon>Myxococcia</taxon>
        <taxon>Myxococcales</taxon>
        <taxon>Cystobacterineae</taxon>
        <taxon>Myxococcaceae</taxon>
        <taxon>Corallococcus</taxon>
    </lineage>
</organism>
<comment type="caution">
    <text evidence="1">The sequence shown here is derived from an EMBL/GenBank/DDBJ whole genome shotgun (WGS) entry which is preliminary data.</text>
</comment>
<sequence>MSVPTHEVLIVHPNEARRSALVAALGAHRVAAVGSQVEATRRMESSVPTLIIAPADNARRFLRHVDRAAPEAVCVFVCSRSDQLGLEELVETAAEGHVFSTVDDALSEGELGLRLRDILQLRASTRVALDAGMRVDFLLRDQPFVAECQDLGNFGAALRIPMDASMAAFLPGTVLDALSMVRDGQPVLHVGRAYVRHATPVHQDGRSFLRVGISWRPMPDESCAAPPRTLRDPVTVLAALRKALRRELPLWLHPPDSQAAHFRMESATVDPVDERGILRGVVAPGLPASVGEVVHLCFEMGGQHYSGVTSMLHVAQDSVSLGLPRSLSVENRRGQQRFRPAVDHRFLVRFTSPFGGQRVTRAVLDLGGHGFAFPIDASCEVLPAGSHLDAALLLPDGSEVACRVEVRSVDVVPFEARHDQRLRPYRCGVRILDMPATVRDAVVDAFVSARSPQVKDGTVFRFPDLWRMMQDARYTFHPDHPFGEEPRVLPALEDLHERLGRARDLGRSLVYTDGHRPLGHVNGLRMHSGTWLVQHLAVLPGFRRSEQVSSELTSLAVEVGEAMEDVEFIRYMWRTDNRWPHRLGTWLARVLEGQGLCHLRQFHYLRADRDAPSIIAPGALPVVREAGPADRKWLEMYLRAQGDMVRLLSEDLLADLGAEQELGERFRAVGLHRERRMFVVDGETRPLAMALQEEATPGLSLIEVSNSFNLVVPDRAHPDARQAVAALAARCRQHANERGRPSALGLVDSADVPVLLEAGFVDQGRFSEWTFHRSMVRRWCEAWRSLFERQAPTRRAAREARAEARAAISPAQDQEAR</sequence>
<dbReference type="Proteomes" id="UP000268094">
    <property type="component" value="Unassembled WGS sequence"/>
</dbReference>
<protein>
    <submittedName>
        <fullName evidence="1">PilZ domain-containing protein</fullName>
    </submittedName>
</protein>
<dbReference type="SUPFAM" id="SSF55729">
    <property type="entry name" value="Acyl-CoA N-acyltransferases (Nat)"/>
    <property type="match status" value="1"/>
</dbReference>
<gene>
    <name evidence="1" type="ORF">D7V88_19030</name>
</gene>
<dbReference type="RefSeq" id="WP_120542071.1">
    <property type="nucleotide sequence ID" value="NZ_RAVZ01000125.1"/>
</dbReference>
<evidence type="ECO:0000313" key="2">
    <source>
        <dbReference type="Proteomes" id="UP000268094"/>
    </source>
</evidence>
<dbReference type="AlphaFoldDB" id="A0A3A8IR87"/>
<proteinExistence type="predicted"/>
<name>A0A3A8IR87_9BACT</name>
<dbReference type="InterPro" id="IPR016181">
    <property type="entry name" value="Acyl_CoA_acyltransferase"/>
</dbReference>